<gene>
    <name evidence="6" type="ORF">BTO16_09180</name>
</gene>
<evidence type="ECO:0000259" key="4">
    <source>
        <dbReference type="PROSITE" id="PS50043"/>
    </source>
</evidence>
<feature type="domain" description="Response regulatory" evidence="5">
    <location>
        <begin position="6"/>
        <end position="121"/>
    </location>
</feature>
<dbReference type="PROSITE" id="PS50110">
    <property type="entry name" value="RESPONSE_REGULATORY"/>
    <property type="match status" value="1"/>
</dbReference>
<dbReference type="InterPro" id="IPR016032">
    <property type="entry name" value="Sig_transdc_resp-reg_C-effctor"/>
</dbReference>
<dbReference type="SMART" id="SM00448">
    <property type="entry name" value="REC"/>
    <property type="match status" value="1"/>
</dbReference>
<dbReference type="InterPro" id="IPR058245">
    <property type="entry name" value="NreC/VraR/RcsB-like_REC"/>
</dbReference>
<feature type="domain" description="HTH luxR-type" evidence="4">
    <location>
        <begin position="142"/>
        <end position="207"/>
    </location>
</feature>
<dbReference type="OrthoDB" id="9795108at2"/>
<dbReference type="PROSITE" id="PS50043">
    <property type="entry name" value="HTH_LUXR_2"/>
    <property type="match status" value="1"/>
</dbReference>
<dbReference type="Pfam" id="PF00072">
    <property type="entry name" value="Response_reg"/>
    <property type="match status" value="1"/>
</dbReference>
<dbReference type="Proteomes" id="UP000239068">
    <property type="component" value="Unassembled WGS sequence"/>
</dbReference>
<comment type="caution">
    <text evidence="6">The sequence shown here is derived from an EMBL/GenBank/DDBJ whole genome shotgun (WGS) entry which is preliminary data.</text>
</comment>
<dbReference type="Gene3D" id="3.40.50.2300">
    <property type="match status" value="1"/>
</dbReference>
<dbReference type="InterPro" id="IPR011006">
    <property type="entry name" value="CheY-like_superfamily"/>
</dbReference>
<dbReference type="EMBL" id="MSCM01000001">
    <property type="protein sequence ID" value="PQJ82738.1"/>
    <property type="molecule type" value="Genomic_DNA"/>
</dbReference>
<organism evidence="6 7">
    <name type="scientific">Polaribacter glomeratus</name>
    <dbReference type="NCBI Taxonomy" id="102"/>
    <lineage>
        <taxon>Bacteria</taxon>
        <taxon>Pseudomonadati</taxon>
        <taxon>Bacteroidota</taxon>
        <taxon>Flavobacteriia</taxon>
        <taxon>Flavobacteriales</taxon>
        <taxon>Flavobacteriaceae</taxon>
    </lineage>
</organism>
<dbReference type="CDD" id="cd17535">
    <property type="entry name" value="REC_NarL-like"/>
    <property type="match status" value="1"/>
</dbReference>
<evidence type="ECO:0000313" key="6">
    <source>
        <dbReference type="EMBL" id="PQJ82738.1"/>
    </source>
</evidence>
<dbReference type="SUPFAM" id="SSF46894">
    <property type="entry name" value="C-terminal effector domain of the bipartite response regulators"/>
    <property type="match status" value="1"/>
</dbReference>
<dbReference type="SUPFAM" id="SSF52172">
    <property type="entry name" value="CheY-like"/>
    <property type="match status" value="1"/>
</dbReference>
<dbReference type="CDD" id="cd06170">
    <property type="entry name" value="LuxR_C_like"/>
    <property type="match status" value="1"/>
</dbReference>
<dbReference type="InterPro" id="IPR000792">
    <property type="entry name" value="Tscrpt_reg_LuxR_C"/>
</dbReference>
<dbReference type="Pfam" id="PF00196">
    <property type="entry name" value="GerE"/>
    <property type="match status" value="1"/>
</dbReference>
<feature type="modified residue" description="4-aspartylphosphate" evidence="3">
    <location>
        <position position="56"/>
    </location>
</feature>
<dbReference type="PRINTS" id="PR00038">
    <property type="entry name" value="HTHLUXR"/>
</dbReference>
<dbReference type="AlphaFoldDB" id="A0A2S7WYZ0"/>
<proteinExistence type="predicted"/>
<evidence type="ECO:0000256" key="1">
    <source>
        <dbReference type="ARBA" id="ARBA00022553"/>
    </source>
</evidence>
<sequence length="214" mass="23840">MNHNVSILVADDHPILLKGLTDELVNLGYNVIDSVANGAQALEIITSKKPNIAILDINMPFLSGLEVIKKCNEATSLTKFIILTSYKEKGVVLKAKKLNICGYLLKDEPIVEVHKCIQAVLNGNFYASTIFNEVFTNEVSPEMEKIKYLSPSERTIVRLIAKENSSKQIAEILSISIRTVDKHRSNIISKLNLTSDTDSLTVWVKENKDLLESL</sequence>
<dbReference type="GO" id="GO:0006355">
    <property type="term" value="P:regulation of DNA-templated transcription"/>
    <property type="evidence" value="ECO:0007669"/>
    <property type="project" value="InterPro"/>
</dbReference>
<keyword evidence="7" id="KW-1185">Reference proteome</keyword>
<protein>
    <submittedName>
        <fullName evidence="6">DNA-binding response regulator</fullName>
    </submittedName>
</protein>
<evidence type="ECO:0000256" key="3">
    <source>
        <dbReference type="PROSITE-ProRule" id="PRU00169"/>
    </source>
</evidence>
<dbReference type="InterPro" id="IPR039420">
    <property type="entry name" value="WalR-like"/>
</dbReference>
<keyword evidence="2 6" id="KW-0238">DNA-binding</keyword>
<dbReference type="PANTHER" id="PTHR43214">
    <property type="entry name" value="TWO-COMPONENT RESPONSE REGULATOR"/>
    <property type="match status" value="1"/>
</dbReference>
<evidence type="ECO:0000313" key="7">
    <source>
        <dbReference type="Proteomes" id="UP000239068"/>
    </source>
</evidence>
<dbReference type="GO" id="GO:0000160">
    <property type="term" value="P:phosphorelay signal transduction system"/>
    <property type="evidence" value="ECO:0007669"/>
    <property type="project" value="InterPro"/>
</dbReference>
<accession>A0A2S7WYZ0</accession>
<reference evidence="6 7" key="1">
    <citation type="submission" date="2016-12" db="EMBL/GenBank/DDBJ databases">
        <title>Trade-off between light-utilization and light-protection in marine flavobacteria.</title>
        <authorList>
            <person name="Kumagai Y."/>
            <person name="Yoshizawa S."/>
            <person name="Kogure K."/>
            <person name="Iwasaki W."/>
        </authorList>
    </citation>
    <scope>NUCLEOTIDE SEQUENCE [LARGE SCALE GENOMIC DNA]</scope>
    <source>
        <strain evidence="6 7">ATCC 43844</strain>
    </source>
</reference>
<dbReference type="Gene3D" id="1.10.10.10">
    <property type="entry name" value="Winged helix-like DNA-binding domain superfamily/Winged helix DNA-binding domain"/>
    <property type="match status" value="1"/>
</dbReference>
<dbReference type="GO" id="GO:0003677">
    <property type="term" value="F:DNA binding"/>
    <property type="evidence" value="ECO:0007669"/>
    <property type="project" value="UniProtKB-KW"/>
</dbReference>
<keyword evidence="1 3" id="KW-0597">Phosphoprotein</keyword>
<evidence type="ECO:0000259" key="5">
    <source>
        <dbReference type="PROSITE" id="PS50110"/>
    </source>
</evidence>
<evidence type="ECO:0000256" key="2">
    <source>
        <dbReference type="ARBA" id="ARBA00023125"/>
    </source>
</evidence>
<dbReference type="InterPro" id="IPR001789">
    <property type="entry name" value="Sig_transdc_resp-reg_receiver"/>
</dbReference>
<dbReference type="SMART" id="SM00421">
    <property type="entry name" value="HTH_LUXR"/>
    <property type="match status" value="1"/>
</dbReference>
<dbReference type="InterPro" id="IPR036388">
    <property type="entry name" value="WH-like_DNA-bd_sf"/>
</dbReference>
<dbReference type="RefSeq" id="WP_105021288.1">
    <property type="nucleotide sequence ID" value="NZ_MSCM01000001.1"/>
</dbReference>
<name>A0A2S7WYZ0_9FLAO</name>